<reference evidence="2 3" key="1">
    <citation type="submission" date="2015-12" db="EMBL/GenBank/DDBJ databases">
        <title>The genome of Folsomia candida.</title>
        <authorList>
            <person name="Faddeeva A."/>
            <person name="Derks M.F."/>
            <person name="Anvar Y."/>
            <person name="Smit S."/>
            <person name="Van Straalen N."/>
            <person name="Roelofs D."/>
        </authorList>
    </citation>
    <scope>NUCLEOTIDE SEQUENCE [LARGE SCALE GENOMIC DNA]</scope>
    <source>
        <strain evidence="2 3">VU population</strain>
        <tissue evidence="2">Whole body</tissue>
    </source>
</reference>
<comment type="caution">
    <text evidence="2">The sequence shown here is derived from an EMBL/GenBank/DDBJ whole genome shotgun (WGS) entry which is preliminary data.</text>
</comment>
<dbReference type="EMBL" id="LNIX01000043">
    <property type="protein sequence ID" value="OXA38751.1"/>
    <property type="molecule type" value="Genomic_DNA"/>
</dbReference>
<dbReference type="SUPFAM" id="SSF52047">
    <property type="entry name" value="RNI-like"/>
    <property type="match status" value="1"/>
</dbReference>
<sequence length="575" mass="64800">MDLVTNPLSTDGTQQRKDSKNFGKKMEAELLLFDRVFRNDLIANKIAPYLNLADLKDASASCRSLYEMVRNSKHFKEIAKLCLSQKNLQESHAGCGTGMTTCADKSGHENLASSPSETTTMKTFHGLSVIEVDLVVSKEIPEFLQGNQNFLKNFQTVHLIGNSRAKEVTVAILHYIFVNTSVITLQIDGEVATCLNLADHFATQTGKEYFTKLRNLEIVSKERDEFDCPIFHDNIKYFYALPLNLKKLEIGKVGYNFKCYENIVNLIIANAGSIQDLVLDFKETCPWGTTQFENIRLPLLKKLVTSLTDGGAEIDNFLSFMKKQPLVEELSLCVVKKCGPKLLTVIQERGSKLKKLHLRAKHFGDGENWGFLADMQNLKDFALIRPIIEWRDALDGEMEKQSLFNRFQNLVTLSIVHRGGKELNLDFLQKLSISMLKLQKLELSSIVKPTDGALNARAAGMTEWDTNLAIQFVQRNPSLEKISISGNGLILRPDLVNELKTKSSRLVQVEWSKPTFALTLKEDSDSDASLDLGSDSDDGENDYADYFNRESDYEDDHPDYTACDIECGYCGRCDY</sequence>
<proteinExistence type="predicted"/>
<dbReference type="Proteomes" id="UP000198287">
    <property type="component" value="Unassembled WGS sequence"/>
</dbReference>
<evidence type="ECO:0000313" key="2">
    <source>
        <dbReference type="EMBL" id="OXA38751.1"/>
    </source>
</evidence>
<feature type="region of interest" description="Disordered" evidence="1">
    <location>
        <begin position="1"/>
        <end position="20"/>
    </location>
</feature>
<evidence type="ECO:0000256" key="1">
    <source>
        <dbReference type="SAM" id="MobiDB-lite"/>
    </source>
</evidence>
<protein>
    <submittedName>
        <fullName evidence="2">Uncharacterized protein</fullName>
    </submittedName>
</protein>
<dbReference type="OrthoDB" id="1263376at2759"/>
<keyword evidence="3" id="KW-1185">Reference proteome</keyword>
<organism evidence="2 3">
    <name type="scientific">Folsomia candida</name>
    <name type="common">Springtail</name>
    <dbReference type="NCBI Taxonomy" id="158441"/>
    <lineage>
        <taxon>Eukaryota</taxon>
        <taxon>Metazoa</taxon>
        <taxon>Ecdysozoa</taxon>
        <taxon>Arthropoda</taxon>
        <taxon>Hexapoda</taxon>
        <taxon>Collembola</taxon>
        <taxon>Entomobryomorpha</taxon>
        <taxon>Isotomoidea</taxon>
        <taxon>Isotomidae</taxon>
        <taxon>Proisotominae</taxon>
        <taxon>Folsomia</taxon>
    </lineage>
</organism>
<name>A0A226D273_FOLCA</name>
<feature type="compositionally biased region" description="Acidic residues" evidence="1">
    <location>
        <begin position="525"/>
        <end position="543"/>
    </location>
</feature>
<gene>
    <name evidence="2" type="ORF">Fcan01_26380</name>
</gene>
<feature type="region of interest" description="Disordered" evidence="1">
    <location>
        <begin position="525"/>
        <end position="544"/>
    </location>
</feature>
<dbReference type="AlphaFoldDB" id="A0A226D273"/>
<feature type="compositionally biased region" description="Polar residues" evidence="1">
    <location>
        <begin position="1"/>
        <end position="13"/>
    </location>
</feature>
<accession>A0A226D273</accession>
<dbReference type="Gene3D" id="3.80.10.10">
    <property type="entry name" value="Ribonuclease Inhibitor"/>
    <property type="match status" value="1"/>
</dbReference>
<dbReference type="InterPro" id="IPR032675">
    <property type="entry name" value="LRR_dom_sf"/>
</dbReference>
<evidence type="ECO:0000313" key="3">
    <source>
        <dbReference type="Proteomes" id="UP000198287"/>
    </source>
</evidence>